<proteinExistence type="predicted"/>
<protein>
    <submittedName>
        <fullName evidence="1">Uncharacterized protein</fullName>
    </submittedName>
</protein>
<organism evidence="1">
    <name type="scientific">bioreactor metagenome</name>
    <dbReference type="NCBI Taxonomy" id="1076179"/>
    <lineage>
        <taxon>unclassified sequences</taxon>
        <taxon>metagenomes</taxon>
        <taxon>ecological metagenomes</taxon>
    </lineage>
</organism>
<evidence type="ECO:0000313" key="1">
    <source>
        <dbReference type="EMBL" id="MPN50247.1"/>
    </source>
</evidence>
<comment type="caution">
    <text evidence="1">The sequence shown here is derived from an EMBL/GenBank/DDBJ whole genome shotgun (WGS) entry which is preliminary data.</text>
</comment>
<dbReference type="EMBL" id="VSSQ01114251">
    <property type="protein sequence ID" value="MPN50247.1"/>
    <property type="molecule type" value="Genomic_DNA"/>
</dbReference>
<gene>
    <name evidence="1" type="ORF">SDC9_197873</name>
</gene>
<reference evidence="1" key="1">
    <citation type="submission" date="2019-08" db="EMBL/GenBank/DDBJ databases">
        <authorList>
            <person name="Kucharzyk K."/>
            <person name="Murdoch R.W."/>
            <person name="Higgins S."/>
            <person name="Loffler F."/>
        </authorList>
    </citation>
    <scope>NUCLEOTIDE SEQUENCE</scope>
</reference>
<sequence length="150" mass="17079">MQLLFHFFIKQRQRGDLRDAVCKHGLQKAVDDLLQLGKSDNFVIKLGNPIRKGFHDGLHVQVFINTENVLDGDLHFAKDQDLLQPFHAVLVVIPILLQIRSDAPNQAYLLVVTQASGRDIKSVCQIGDLDQFHSQYSFNRLSCDCLQRLL</sequence>
<dbReference type="AlphaFoldDB" id="A0A645IG27"/>
<name>A0A645IG27_9ZZZZ</name>
<accession>A0A645IG27</accession>